<evidence type="ECO:0000313" key="4">
    <source>
        <dbReference type="Proteomes" id="UP001551584"/>
    </source>
</evidence>
<feature type="region of interest" description="Disordered" evidence="1">
    <location>
        <begin position="192"/>
        <end position="214"/>
    </location>
</feature>
<keyword evidence="4" id="KW-1185">Reference proteome</keyword>
<keyword evidence="3" id="KW-0456">Lyase</keyword>
<sequence>MTTYGILLFDSAQELDVVGPWEVFTTSSGLRDGADDVLLLAERSAPVRCSQGMRILPDRTLGDHPPLDVVLVPGGHGAREAETRNERVGGWLTGAAARATWVVGVCTGTFLLHAAGPARGRRVATHREYEDALEARGDVTVVRDARYVVDGRLLTSQGVSAGIDSTLWLVGRLHGREHARAVRRALQYDPAPPYLADEPLPAPTTDPETEHRPR</sequence>
<evidence type="ECO:0000259" key="2">
    <source>
        <dbReference type="Pfam" id="PF01965"/>
    </source>
</evidence>
<dbReference type="Proteomes" id="UP001551584">
    <property type="component" value="Unassembled WGS sequence"/>
</dbReference>
<protein>
    <submittedName>
        <fullName evidence="3">DJ-1/PfpI family protein</fullName>
        <ecNumber evidence="3">4.2.1.-</ecNumber>
    </submittedName>
</protein>
<name>A0ABV3EI06_9ACTN</name>
<gene>
    <name evidence="3" type="ORF">AB0D95_00655</name>
</gene>
<dbReference type="GO" id="GO:0016829">
    <property type="term" value="F:lyase activity"/>
    <property type="evidence" value="ECO:0007669"/>
    <property type="project" value="UniProtKB-KW"/>
</dbReference>
<organism evidence="3 4">
    <name type="scientific">Streptomyces chilikensis</name>
    <dbReference type="NCBI Taxonomy" id="1194079"/>
    <lineage>
        <taxon>Bacteria</taxon>
        <taxon>Bacillati</taxon>
        <taxon>Actinomycetota</taxon>
        <taxon>Actinomycetes</taxon>
        <taxon>Kitasatosporales</taxon>
        <taxon>Streptomycetaceae</taxon>
        <taxon>Streptomyces</taxon>
    </lineage>
</organism>
<dbReference type="PANTHER" id="PTHR43130">
    <property type="entry name" value="ARAC-FAMILY TRANSCRIPTIONAL REGULATOR"/>
    <property type="match status" value="1"/>
</dbReference>
<evidence type="ECO:0000256" key="1">
    <source>
        <dbReference type="SAM" id="MobiDB-lite"/>
    </source>
</evidence>
<dbReference type="InterPro" id="IPR052158">
    <property type="entry name" value="INH-QAR"/>
</dbReference>
<feature type="domain" description="DJ-1/PfpI" evidence="2">
    <location>
        <begin position="6"/>
        <end position="164"/>
    </location>
</feature>
<comment type="caution">
    <text evidence="3">The sequence shown here is derived from an EMBL/GenBank/DDBJ whole genome shotgun (WGS) entry which is preliminary data.</text>
</comment>
<dbReference type="SUPFAM" id="SSF52317">
    <property type="entry name" value="Class I glutamine amidotransferase-like"/>
    <property type="match status" value="1"/>
</dbReference>
<dbReference type="EMBL" id="JBEZNA010000001">
    <property type="protein sequence ID" value="MEU9575810.1"/>
    <property type="molecule type" value="Genomic_DNA"/>
</dbReference>
<dbReference type="Pfam" id="PF01965">
    <property type="entry name" value="DJ-1_PfpI"/>
    <property type="match status" value="1"/>
</dbReference>
<dbReference type="EC" id="4.2.1.-" evidence="3"/>
<dbReference type="InterPro" id="IPR002818">
    <property type="entry name" value="DJ-1/PfpI"/>
</dbReference>
<proteinExistence type="predicted"/>
<dbReference type="InterPro" id="IPR029062">
    <property type="entry name" value="Class_I_gatase-like"/>
</dbReference>
<reference evidence="3 4" key="1">
    <citation type="submission" date="2024-06" db="EMBL/GenBank/DDBJ databases">
        <title>The Natural Products Discovery Center: Release of the First 8490 Sequenced Strains for Exploring Actinobacteria Biosynthetic Diversity.</title>
        <authorList>
            <person name="Kalkreuter E."/>
            <person name="Kautsar S.A."/>
            <person name="Yang D."/>
            <person name="Bader C.D."/>
            <person name="Teijaro C.N."/>
            <person name="Fluegel L."/>
            <person name="Davis C.M."/>
            <person name="Simpson J.R."/>
            <person name="Lauterbach L."/>
            <person name="Steele A.D."/>
            <person name="Gui C."/>
            <person name="Meng S."/>
            <person name="Li G."/>
            <person name="Viehrig K."/>
            <person name="Ye F."/>
            <person name="Su P."/>
            <person name="Kiefer A.F."/>
            <person name="Nichols A."/>
            <person name="Cepeda A.J."/>
            <person name="Yan W."/>
            <person name="Fan B."/>
            <person name="Jiang Y."/>
            <person name="Adhikari A."/>
            <person name="Zheng C.-J."/>
            <person name="Schuster L."/>
            <person name="Cowan T.M."/>
            <person name="Smanski M.J."/>
            <person name="Chevrette M.G."/>
            <person name="De Carvalho L.P.S."/>
            <person name="Shen B."/>
        </authorList>
    </citation>
    <scope>NUCLEOTIDE SEQUENCE [LARGE SCALE GENOMIC DNA]</scope>
    <source>
        <strain evidence="3 4">NPDC048117</strain>
    </source>
</reference>
<dbReference type="CDD" id="cd03139">
    <property type="entry name" value="GATase1_PfpI_2"/>
    <property type="match status" value="1"/>
</dbReference>
<evidence type="ECO:0000313" key="3">
    <source>
        <dbReference type="EMBL" id="MEU9575810.1"/>
    </source>
</evidence>
<dbReference type="RefSeq" id="WP_359267784.1">
    <property type="nucleotide sequence ID" value="NZ_JBEZNA010000001.1"/>
</dbReference>
<dbReference type="Gene3D" id="3.40.50.880">
    <property type="match status" value="1"/>
</dbReference>
<accession>A0ABV3EI06</accession>
<dbReference type="PANTHER" id="PTHR43130:SF3">
    <property type="entry name" value="HTH-TYPE TRANSCRIPTIONAL REGULATOR RV1931C"/>
    <property type="match status" value="1"/>
</dbReference>